<dbReference type="AlphaFoldDB" id="A0AA87UBM8"/>
<dbReference type="PROSITE" id="PS50893">
    <property type="entry name" value="ABC_TRANSPORTER_2"/>
    <property type="match status" value="2"/>
</dbReference>
<organism evidence="7 8">
    <name type="scientific">Rhizobium rhizogenes NBRC 13257</name>
    <dbReference type="NCBI Taxonomy" id="1220581"/>
    <lineage>
        <taxon>Bacteria</taxon>
        <taxon>Pseudomonadati</taxon>
        <taxon>Pseudomonadota</taxon>
        <taxon>Alphaproteobacteria</taxon>
        <taxon>Hyphomicrobiales</taxon>
        <taxon>Rhizobiaceae</taxon>
        <taxon>Rhizobium/Agrobacterium group</taxon>
        <taxon>Rhizobium</taxon>
    </lineage>
</organism>
<dbReference type="Gene3D" id="3.40.50.300">
    <property type="entry name" value="P-loop containing nucleotide triphosphate hydrolases"/>
    <property type="match status" value="2"/>
</dbReference>
<dbReference type="InterPro" id="IPR003439">
    <property type="entry name" value="ABC_transporter-like_ATP-bd"/>
</dbReference>
<dbReference type="CDD" id="cd03257">
    <property type="entry name" value="ABC_NikE_OppD_transporters"/>
    <property type="match status" value="2"/>
</dbReference>
<evidence type="ECO:0000313" key="8">
    <source>
        <dbReference type="Proteomes" id="UP000026941"/>
    </source>
</evidence>
<evidence type="ECO:0000259" key="6">
    <source>
        <dbReference type="PROSITE" id="PS50893"/>
    </source>
</evidence>
<dbReference type="InterPro" id="IPR013563">
    <property type="entry name" value="Oligopep_ABC_C"/>
</dbReference>
<accession>A0AA87UBM8</accession>
<dbReference type="RefSeq" id="WP_042474506.1">
    <property type="nucleotide sequence ID" value="NZ_BAYX01000011.1"/>
</dbReference>
<keyword evidence="4" id="KW-0547">Nucleotide-binding</keyword>
<evidence type="ECO:0000256" key="1">
    <source>
        <dbReference type="ARBA" id="ARBA00004417"/>
    </source>
</evidence>
<evidence type="ECO:0000256" key="4">
    <source>
        <dbReference type="ARBA" id="ARBA00022741"/>
    </source>
</evidence>
<dbReference type="FunFam" id="3.40.50.300:FF:002585">
    <property type="entry name" value="Glutathione import ATP-binding protein GsiA"/>
    <property type="match status" value="1"/>
</dbReference>
<comment type="similarity">
    <text evidence="2">Belongs to the ABC transporter superfamily.</text>
</comment>
<comment type="caution">
    <text evidence="7">The sequence shown here is derived from an EMBL/GenBank/DDBJ whole genome shotgun (WGS) entry which is preliminary data.</text>
</comment>
<dbReference type="GO" id="GO:0016887">
    <property type="term" value="F:ATP hydrolysis activity"/>
    <property type="evidence" value="ECO:0007669"/>
    <property type="project" value="InterPro"/>
</dbReference>
<feature type="domain" description="ABC transporter" evidence="6">
    <location>
        <begin position="271"/>
        <end position="511"/>
    </location>
</feature>
<feature type="domain" description="ABC transporter" evidence="6">
    <location>
        <begin position="6"/>
        <end position="252"/>
    </location>
</feature>
<keyword evidence="5 7" id="KW-0067">ATP-binding</keyword>
<dbReference type="PANTHER" id="PTHR43776:SF7">
    <property type="entry name" value="D,D-DIPEPTIDE TRANSPORT ATP-BINDING PROTEIN DDPF-RELATED"/>
    <property type="match status" value="1"/>
</dbReference>
<evidence type="ECO:0000256" key="5">
    <source>
        <dbReference type="ARBA" id="ARBA00022840"/>
    </source>
</evidence>
<comment type="subcellular location">
    <subcellularLocation>
        <location evidence="1">Cell inner membrane</location>
        <topology evidence="1">Peripheral membrane protein</topology>
    </subcellularLocation>
</comment>
<dbReference type="EMBL" id="BAYX01000011">
    <property type="protein sequence ID" value="GAJ95383.1"/>
    <property type="molecule type" value="Genomic_DNA"/>
</dbReference>
<dbReference type="GO" id="GO:0005524">
    <property type="term" value="F:ATP binding"/>
    <property type="evidence" value="ECO:0007669"/>
    <property type="project" value="UniProtKB-KW"/>
</dbReference>
<keyword evidence="3" id="KW-0813">Transport</keyword>
<evidence type="ECO:0000256" key="2">
    <source>
        <dbReference type="ARBA" id="ARBA00005417"/>
    </source>
</evidence>
<dbReference type="PANTHER" id="PTHR43776">
    <property type="entry name" value="TRANSPORT ATP-BINDING PROTEIN"/>
    <property type="match status" value="1"/>
</dbReference>
<dbReference type="Pfam" id="PF08352">
    <property type="entry name" value="oligo_HPY"/>
    <property type="match status" value="1"/>
</dbReference>
<dbReference type="GO" id="GO:0015833">
    <property type="term" value="P:peptide transport"/>
    <property type="evidence" value="ECO:0007669"/>
    <property type="project" value="InterPro"/>
</dbReference>
<reference evidence="7 8" key="1">
    <citation type="submission" date="2014-05" db="EMBL/GenBank/DDBJ databases">
        <title>Whole genome shotgun sequence of Rhizobium rhizogenes NBRC 13257.</title>
        <authorList>
            <person name="Katano-Makiyama Y."/>
            <person name="Hosoyama A."/>
            <person name="Hashimoto M."/>
            <person name="Hosoyama Y."/>
            <person name="Noguchi M."/>
            <person name="Tsuchikane K."/>
            <person name="Kimura A."/>
            <person name="Ohji S."/>
            <person name="Ichikawa N."/>
            <person name="Yamazoe A."/>
            <person name="Fujita N."/>
        </authorList>
    </citation>
    <scope>NUCLEOTIDE SEQUENCE [LARGE SCALE GENOMIC DNA]</scope>
    <source>
        <strain evidence="7 8">NBRC 13257</strain>
    </source>
</reference>
<dbReference type="GO" id="GO:0055085">
    <property type="term" value="P:transmembrane transport"/>
    <property type="evidence" value="ECO:0007669"/>
    <property type="project" value="UniProtKB-ARBA"/>
</dbReference>
<dbReference type="InterPro" id="IPR017871">
    <property type="entry name" value="ABC_transporter-like_CS"/>
</dbReference>
<dbReference type="PROSITE" id="PS00211">
    <property type="entry name" value="ABC_TRANSPORTER_1"/>
    <property type="match status" value="1"/>
</dbReference>
<evidence type="ECO:0000256" key="3">
    <source>
        <dbReference type="ARBA" id="ARBA00022448"/>
    </source>
</evidence>
<sequence length="536" mass="57326">MADTLLKVIDLEIKAGDQTIVDKVSFTLGKGRVLGLIGESGAGKSTIGLASLGYSRDGLRITGGRADLNGTDILALRGRDSRRLRGAAVTYVAQSAAAAFNPAYPLIEQVAEATLWHGLMNRSDAIARAKELFALLGLPDPQNFGDRYPHQASGGQLQRAMTAMALCPHPELIVFDEPTTALDVTTQIEVLAAIKQAIEKTGTSALYISHDLAVVAQVADEILVLRHGRMVEQGPVDRIFNAPQEDYTKQLVAMRQSEKPAKPAADAEALLSIEGIEAGYTPGTTVLKGISLDIGRGETLAVVGESGSGKSTLARVVTGLLPPAKGSLRFDGQALPGDLASRGREILRDIQIISQIPDLALNPRQTVEAILARPLAFYFGLGGVELDRRVMALLDQVELAQTMRDRYPSELSGGQKQRICIARALAAAPKLIICDEPTSALDPLVAEGILGLLTRLQNESGTSYLFITHDLAIVRAIADTVAVMLDGKVMSYGRKSDVLAPPFDAYTEKLIASVPEMRPGWLDEAIARRMPGKSTR</sequence>
<dbReference type="InterPro" id="IPR050319">
    <property type="entry name" value="ABC_transp_ATP-bind"/>
</dbReference>
<name>A0AA87UBM8_RHIRH</name>
<dbReference type="GO" id="GO:0005886">
    <property type="term" value="C:plasma membrane"/>
    <property type="evidence" value="ECO:0007669"/>
    <property type="project" value="UniProtKB-SubCell"/>
</dbReference>
<evidence type="ECO:0000313" key="7">
    <source>
        <dbReference type="EMBL" id="GAJ95383.1"/>
    </source>
</evidence>
<gene>
    <name evidence="7" type="ORF">RRH01S_11_02910</name>
</gene>
<protein>
    <submittedName>
        <fullName evidence="7">ABC transporter ATP-binding protein</fullName>
    </submittedName>
</protein>
<dbReference type="InterPro" id="IPR003593">
    <property type="entry name" value="AAA+_ATPase"/>
</dbReference>
<dbReference type="SMART" id="SM00382">
    <property type="entry name" value="AAA"/>
    <property type="match status" value="2"/>
</dbReference>
<proteinExistence type="inferred from homology"/>
<dbReference type="Proteomes" id="UP000026941">
    <property type="component" value="Unassembled WGS sequence"/>
</dbReference>
<dbReference type="InterPro" id="IPR027417">
    <property type="entry name" value="P-loop_NTPase"/>
</dbReference>
<dbReference type="Pfam" id="PF00005">
    <property type="entry name" value="ABC_tran"/>
    <property type="match status" value="2"/>
</dbReference>
<dbReference type="SUPFAM" id="SSF52540">
    <property type="entry name" value="P-loop containing nucleoside triphosphate hydrolases"/>
    <property type="match status" value="2"/>
</dbReference>